<keyword evidence="2" id="KW-1185">Reference proteome</keyword>
<evidence type="ECO:0000313" key="1">
    <source>
        <dbReference type="EMBL" id="NDU95710.1"/>
    </source>
</evidence>
<name>A0A6L9L5N5_9BACT</name>
<dbReference type="EMBL" id="JAAFZH010000004">
    <property type="protein sequence ID" value="NDU95710.1"/>
    <property type="molecule type" value="Genomic_DNA"/>
</dbReference>
<dbReference type="Proteomes" id="UP000474175">
    <property type="component" value="Unassembled WGS sequence"/>
</dbReference>
<dbReference type="AlphaFoldDB" id="A0A6L9L5N5"/>
<sequence>MNLRRPSFYDIPAMHRDLCRLAARVAALESGTGSIPSGGSLESFVDQKLQEAAIYFNEEHFAGVGTAANPLSVIGGGGGGSGPTIPTSTPLTFGNAYTETATTITYQSGPTYHTAAPAQQVIPDGKKGRVWMRADNTDSDFILGLSTTGTGNHTDFVDSIQLSYFQGNQRILRWENNVQTTVKNTVVTYVGIIREADGAVKLQESNDNITWIDILTLTPMIGNVYLMLSMNNSGKVYAPKLTLYP</sequence>
<proteinExistence type="predicted"/>
<comment type="caution">
    <text evidence="1">The sequence shown here is derived from an EMBL/GenBank/DDBJ whole genome shotgun (WGS) entry which is preliminary data.</text>
</comment>
<accession>A0A6L9L5N5</accession>
<protein>
    <submittedName>
        <fullName evidence="1">Uncharacterized protein</fullName>
    </submittedName>
</protein>
<organism evidence="1 2">
    <name type="scientific">Spirosoma terrae</name>
    <dbReference type="NCBI Taxonomy" id="1968276"/>
    <lineage>
        <taxon>Bacteria</taxon>
        <taxon>Pseudomonadati</taxon>
        <taxon>Bacteroidota</taxon>
        <taxon>Cytophagia</taxon>
        <taxon>Cytophagales</taxon>
        <taxon>Cytophagaceae</taxon>
        <taxon>Spirosoma</taxon>
    </lineage>
</organism>
<reference evidence="1 2" key="1">
    <citation type="submission" date="2020-02" db="EMBL/GenBank/DDBJ databases">
        <title>Draft genome sequence of two Spirosoma agri KCTC 52727 and Spirosoma terrae KCTC 52035.</title>
        <authorList>
            <person name="Rojas J."/>
            <person name="Ambika Manirajan B."/>
            <person name="Suarez C."/>
            <person name="Ratering S."/>
            <person name="Schnell S."/>
        </authorList>
    </citation>
    <scope>NUCLEOTIDE SEQUENCE [LARGE SCALE GENOMIC DNA]</scope>
    <source>
        <strain evidence="1 2">KCTC 52035</strain>
    </source>
</reference>
<dbReference type="RefSeq" id="WP_163948264.1">
    <property type="nucleotide sequence ID" value="NZ_JAAFZH010000004.1"/>
</dbReference>
<evidence type="ECO:0000313" key="2">
    <source>
        <dbReference type="Proteomes" id="UP000474175"/>
    </source>
</evidence>
<gene>
    <name evidence="1" type="ORF">GK108_12575</name>
</gene>